<dbReference type="Gene3D" id="2.60.120.10">
    <property type="entry name" value="Jelly Rolls"/>
    <property type="match status" value="1"/>
</dbReference>
<comment type="caution">
    <text evidence="3">The sequence shown here is derived from an EMBL/GenBank/DDBJ whole genome shotgun (WGS) entry which is preliminary data.</text>
</comment>
<dbReference type="SMART" id="SM00100">
    <property type="entry name" value="cNMP"/>
    <property type="match status" value="1"/>
</dbReference>
<dbReference type="InterPro" id="IPR014710">
    <property type="entry name" value="RmlC-like_jellyroll"/>
</dbReference>
<reference evidence="3 4" key="1">
    <citation type="submission" date="2024-05" db="EMBL/GenBank/DDBJ databases">
        <title>Culex pipiens pipiens assembly and annotation.</title>
        <authorList>
            <person name="Alout H."/>
            <person name="Durand T."/>
        </authorList>
    </citation>
    <scope>NUCLEOTIDE SEQUENCE [LARGE SCALE GENOMIC DNA]</scope>
    <source>
        <strain evidence="3">HA-2024</strain>
        <tissue evidence="3">Whole body</tissue>
    </source>
</reference>
<dbReference type="InterPro" id="IPR018490">
    <property type="entry name" value="cNMP-bd_dom_sf"/>
</dbReference>
<name>A0ABD1D3J9_CULPP</name>
<dbReference type="Proteomes" id="UP001562425">
    <property type="component" value="Unassembled WGS sequence"/>
</dbReference>
<dbReference type="EMBL" id="JBEHCU010007721">
    <property type="protein sequence ID" value="KAL1392906.1"/>
    <property type="molecule type" value="Genomic_DNA"/>
</dbReference>
<sequence length="713" mass="82688">MITGHRCALRYTSETHLAPILPGTSKWVKLKRFIRTLLLVSPNHPETKKYLKSFAQISNENKRQVGSYPPYIIHPFSTFRKYWHMVVFMALTLHLLTLAFDFTFLIFHDETYYSGAIRFDLFLCGILAIEIGLKFITGYVVPGTNEIVLDPRRIALNYLRYCRMVYELQRVLPYILLLDYFDRAYYQYRVESYLAFIIYFSLEQCPKFASTGQKGHRKPVPKCAENPGHVPKCIGSGILCRPLTKHAGIKQSDDGLESSQQPHRSAQKLSKPLKFEELPSRTGPFVSVAGSVRVGVFYVVKEEVKIIPRSLALGARTVLIIKLIMNTMYVLHWSACLRYILPELAFSLQRNSADVLNLVTMRFNVAHPNVNQFLTDIYWRHYRNQNNVSYPTDEPRIVIDPPVYDEYKKFYTVNRPVEQKIFDRTFMLIKLDEIRKNATIGDKYLASMMNTVKISLLAGRDNCAGIHFTNNILTTFLVLGGWIWFTYIMLIMIRSIQSSEQSQTKYEEVVNEFRAYGFNKRLSKSLKHRMLKHLECRYRKRYFNESTIMRMMSDNLRRSVRMEACYHLLRYVDMFKGFPPTLIEDIVDSFTYEIYLENDVLIEAGTRGDSMYFLASGTAAVYSSSGTELGRLIDGSHFGEVSILGKGHVRTATIIAMEDCEVYRLSAEVFQKLIEPYSHLLVEMHKLADAKIARVTKNKQKLSEEELYDNFLQ</sequence>
<dbReference type="InterPro" id="IPR018488">
    <property type="entry name" value="cNMP-bd_CS"/>
</dbReference>
<gene>
    <name evidence="3" type="ORF">pipiens_012126</name>
</gene>
<feature type="transmembrane region" description="Helical" evidence="1">
    <location>
        <begin position="82"/>
        <end position="107"/>
    </location>
</feature>
<dbReference type="InterPro" id="IPR051413">
    <property type="entry name" value="K/Na_HCN_channel"/>
</dbReference>
<evidence type="ECO:0000313" key="3">
    <source>
        <dbReference type="EMBL" id="KAL1392906.1"/>
    </source>
</evidence>
<dbReference type="InterPro" id="IPR000595">
    <property type="entry name" value="cNMP-bd_dom"/>
</dbReference>
<dbReference type="AlphaFoldDB" id="A0ABD1D3J9"/>
<evidence type="ECO:0000313" key="4">
    <source>
        <dbReference type="Proteomes" id="UP001562425"/>
    </source>
</evidence>
<dbReference type="PROSITE" id="PS50042">
    <property type="entry name" value="CNMP_BINDING_3"/>
    <property type="match status" value="1"/>
</dbReference>
<dbReference type="PANTHER" id="PTHR45689">
    <property type="entry name" value="I[[H]] CHANNEL, ISOFORM E"/>
    <property type="match status" value="1"/>
</dbReference>
<keyword evidence="1" id="KW-1133">Transmembrane helix</keyword>
<protein>
    <recommendedName>
        <fullName evidence="2">Cyclic nucleotide-binding domain-containing protein</fullName>
    </recommendedName>
</protein>
<keyword evidence="1" id="KW-0472">Membrane</keyword>
<dbReference type="Pfam" id="PF00027">
    <property type="entry name" value="cNMP_binding"/>
    <property type="match status" value="1"/>
</dbReference>
<dbReference type="PROSITE" id="PS00889">
    <property type="entry name" value="CNMP_BINDING_2"/>
    <property type="match status" value="1"/>
</dbReference>
<keyword evidence="4" id="KW-1185">Reference proteome</keyword>
<evidence type="ECO:0000256" key="1">
    <source>
        <dbReference type="SAM" id="Phobius"/>
    </source>
</evidence>
<evidence type="ECO:0000259" key="2">
    <source>
        <dbReference type="PROSITE" id="PS50042"/>
    </source>
</evidence>
<dbReference type="SUPFAM" id="SSF51206">
    <property type="entry name" value="cAMP-binding domain-like"/>
    <property type="match status" value="1"/>
</dbReference>
<feature type="transmembrane region" description="Helical" evidence="1">
    <location>
        <begin position="472"/>
        <end position="493"/>
    </location>
</feature>
<accession>A0ABD1D3J9</accession>
<dbReference type="PANTHER" id="PTHR45689:SF14">
    <property type="entry name" value="CYCLIC NUCLEOTIDE-GATED CATION CHANNEL SUBUNIT A-LIKE PROTEIN"/>
    <property type="match status" value="1"/>
</dbReference>
<feature type="transmembrane region" description="Helical" evidence="1">
    <location>
        <begin position="119"/>
        <end position="141"/>
    </location>
</feature>
<proteinExistence type="predicted"/>
<dbReference type="PROSITE" id="PS00888">
    <property type="entry name" value="CNMP_BINDING_1"/>
    <property type="match status" value="1"/>
</dbReference>
<dbReference type="CDD" id="cd00038">
    <property type="entry name" value="CAP_ED"/>
    <property type="match status" value="1"/>
</dbReference>
<feature type="domain" description="Cyclic nucleotide-binding" evidence="2">
    <location>
        <begin position="574"/>
        <end position="674"/>
    </location>
</feature>
<keyword evidence="1" id="KW-0812">Transmembrane</keyword>
<dbReference type="Gene3D" id="1.10.287.630">
    <property type="entry name" value="Helix hairpin bin"/>
    <property type="match status" value="1"/>
</dbReference>
<organism evidence="3 4">
    <name type="scientific">Culex pipiens pipiens</name>
    <name type="common">Northern house mosquito</name>
    <dbReference type="NCBI Taxonomy" id="38569"/>
    <lineage>
        <taxon>Eukaryota</taxon>
        <taxon>Metazoa</taxon>
        <taxon>Ecdysozoa</taxon>
        <taxon>Arthropoda</taxon>
        <taxon>Hexapoda</taxon>
        <taxon>Insecta</taxon>
        <taxon>Pterygota</taxon>
        <taxon>Neoptera</taxon>
        <taxon>Endopterygota</taxon>
        <taxon>Diptera</taxon>
        <taxon>Nematocera</taxon>
        <taxon>Culicoidea</taxon>
        <taxon>Culicidae</taxon>
        <taxon>Culicinae</taxon>
        <taxon>Culicini</taxon>
        <taxon>Culex</taxon>
        <taxon>Culex</taxon>
    </lineage>
</organism>